<keyword evidence="2" id="KW-1185">Reference proteome</keyword>
<gene>
    <name evidence="1" type="ORF">SAMN05421759_102636</name>
</gene>
<sequence>MFKKSDMEAYSEAIDAYEKLADCMDALNVPLPKLFTEWRQGNFIPAGKWSRHKWRHYCRTREVIKPVEDLGINYIRAITETLEYRLVVATGDQGRFTIHNEEAEAVTPYDKFRSAYRLGLCRPLNPLVVAQLRHEHDLMYYVLRLHGHMVAELGEPTTGENPSHCFDPDLRHFWEQFGRFPFDVGIGGMASLDQAIAASDFLNSRTLFEVPQHYANTFPCDQRIVDEGEMPHEFLLKQMDETMFGSKGDLQ</sequence>
<reference evidence="2" key="1">
    <citation type="submission" date="2017-01" db="EMBL/GenBank/DDBJ databases">
        <authorList>
            <person name="Varghese N."/>
            <person name="Submissions S."/>
        </authorList>
    </citation>
    <scope>NUCLEOTIDE SEQUENCE [LARGE SCALE GENOMIC DNA]</scope>
    <source>
        <strain evidence="2">DSM 29430</strain>
    </source>
</reference>
<organism evidence="1 2">
    <name type="scientific">Roseivivax lentus</name>
    <dbReference type="NCBI Taxonomy" id="633194"/>
    <lineage>
        <taxon>Bacteria</taxon>
        <taxon>Pseudomonadati</taxon>
        <taxon>Pseudomonadota</taxon>
        <taxon>Alphaproteobacteria</taxon>
        <taxon>Rhodobacterales</taxon>
        <taxon>Roseobacteraceae</taxon>
        <taxon>Roseivivax</taxon>
    </lineage>
</organism>
<proteinExistence type="predicted"/>
<accession>A0A1N7LEK6</accession>
<evidence type="ECO:0000313" key="2">
    <source>
        <dbReference type="Proteomes" id="UP000186684"/>
    </source>
</evidence>
<dbReference type="RefSeq" id="WP_076446234.1">
    <property type="nucleotide sequence ID" value="NZ_FTOQ01000002.1"/>
</dbReference>
<dbReference type="EMBL" id="FTOQ01000002">
    <property type="protein sequence ID" value="SIS72255.1"/>
    <property type="molecule type" value="Genomic_DNA"/>
</dbReference>
<dbReference type="AlphaFoldDB" id="A0A1N7LEK6"/>
<protein>
    <submittedName>
        <fullName evidence="1">Uncharacterized protein</fullName>
    </submittedName>
</protein>
<name>A0A1N7LEK6_9RHOB</name>
<evidence type="ECO:0000313" key="1">
    <source>
        <dbReference type="EMBL" id="SIS72255.1"/>
    </source>
</evidence>
<dbReference type="Proteomes" id="UP000186684">
    <property type="component" value="Unassembled WGS sequence"/>
</dbReference>